<feature type="region of interest" description="Disordered" evidence="1">
    <location>
        <begin position="37"/>
        <end position="77"/>
    </location>
</feature>
<accession>V5HXU3</accession>
<evidence type="ECO:0000256" key="1">
    <source>
        <dbReference type="SAM" id="MobiDB-lite"/>
    </source>
</evidence>
<reference evidence="2" key="1">
    <citation type="journal article" date="2015" name="Sci. Rep.">
        <title>Tissue- and time-dependent transcription in Ixodes ricinus salivary glands and midguts when blood feeding on the vertebrate host.</title>
        <authorList>
            <person name="Kotsyfakis M."/>
            <person name="Schwarz A."/>
            <person name="Erhart J."/>
            <person name="Ribeiro J.M."/>
        </authorList>
    </citation>
    <scope>NUCLEOTIDE SEQUENCE</scope>
    <source>
        <tissue evidence="2">Salivary gland and midgut</tissue>
    </source>
</reference>
<evidence type="ECO:0000313" key="2">
    <source>
        <dbReference type="EMBL" id="JAB79378.1"/>
    </source>
</evidence>
<protein>
    <submittedName>
        <fullName evidence="2">Uncharacterized protein</fullName>
    </submittedName>
</protein>
<organism evidence="2">
    <name type="scientific">Ixodes ricinus</name>
    <name type="common">Common tick</name>
    <name type="synonym">Acarus ricinus</name>
    <dbReference type="NCBI Taxonomy" id="34613"/>
    <lineage>
        <taxon>Eukaryota</taxon>
        <taxon>Metazoa</taxon>
        <taxon>Ecdysozoa</taxon>
        <taxon>Arthropoda</taxon>
        <taxon>Chelicerata</taxon>
        <taxon>Arachnida</taxon>
        <taxon>Acari</taxon>
        <taxon>Parasitiformes</taxon>
        <taxon>Ixodida</taxon>
        <taxon>Ixodoidea</taxon>
        <taxon>Ixodidae</taxon>
        <taxon>Ixodinae</taxon>
        <taxon>Ixodes</taxon>
    </lineage>
</organism>
<sequence length="116" mass="12979">ICPCRDLRRPRPLIVSRPRAVPPKTIRMDHLLLSRSRVPDSESHHRQALHHPKRSTPLGLQLSGKSSCPRRVADTNHVSHRESWNVGISVEHALSSIGRGGQRLTRQVMGAGQPLE</sequence>
<dbReference type="AlphaFoldDB" id="V5HXU3"/>
<proteinExistence type="evidence at transcript level"/>
<feature type="non-terminal residue" evidence="2">
    <location>
        <position position="1"/>
    </location>
</feature>
<name>V5HXU3_IXORI</name>
<dbReference type="EMBL" id="GANP01005090">
    <property type="protein sequence ID" value="JAB79378.1"/>
    <property type="molecule type" value="mRNA"/>
</dbReference>